<evidence type="ECO:0000256" key="7">
    <source>
        <dbReference type="ARBA" id="ARBA00022679"/>
    </source>
</evidence>
<dbReference type="InterPro" id="IPR029057">
    <property type="entry name" value="PRTase-like"/>
</dbReference>
<feature type="domain" description="Phosphoribosyltransferase" evidence="10">
    <location>
        <begin position="9"/>
        <end position="211"/>
    </location>
</feature>
<accession>D3B1H2</accession>
<dbReference type="CDD" id="cd06223">
    <property type="entry name" value="PRTases_typeI"/>
    <property type="match status" value="1"/>
</dbReference>
<comment type="pathway">
    <text evidence="2">Pyrimidine metabolism; UMP biosynthesis via salvage pathway; UMP from uracil: step 1/1.</text>
</comment>
<keyword evidence="5" id="KW-0021">Allosteric enzyme</keyword>
<evidence type="ECO:0000256" key="9">
    <source>
        <dbReference type="ARBA" id="ARBA00023134"/>
    </source>
</evidence>
<dbReference type="OMA" id="NLFCTPM"/>
<evidence type="ECO:0000256" key="3">
    <source>
        <dbReference type="ARBA" id="ARBA00009516"/>
    </source>
</evidence>
<sequence length="213" mass="23648">MTTVNNPKSNHQVAGLFTLIRNKDTKREDFIFYSDRLIRLLIEEGLNCLPFSETTVTTPTGCEYNGVQFASKICGVSIVRAGESMEAGLRAVCKQIKIGKILIQRDEQTALPKLLYSKLPADIANRHVLLLDPMLATGGTVAQAVEVLIERGVKEENIIFINLIAAPEGIQFFTSKYPKVTIVTGEIDEKLNEKKYIVPGIGDFGDRYFGTEH</sequence>
<proteinExistence type="inferred from homology"/>
<keyword evidence="7 11" id="KW-0808">Transferase</keyword>
<gene>
    <name evidence="11" type="primary">uprt</name>
    <name evidence="11" type="ORF">PPL_02145</name>
</gene>
<dbReference type="EMBL" id="ADBJ01000008">
    <property type="protein sequence ID" value="EFA85146.1"/>
    <property type="molecule type" value="Genomic_DNA"/>
</dbReference>
<comment type="similarity">
    <text evidence="3">Belongs to the UPRTase family.</text>
</comment>
<dbReference type="FunFam" id="3.40.50.2020:FF:000023">
    <property type="entry name" value="Probable uracil phosphoribosyltransferase"/>
    <property type="match status" value="1"/>
</dbReference>
<keyword evidence="12" id="KW-1185">Reference proteome</keyword>
<evidence type="ECO:0000256" key="1">
    <source>
        <dbReference type="ARBA" id="ARBA00001946"/>
    </source>
</evidence>
<dbReference type="Pfam" id="PF14681">
    <property type="entry name" value="UPRTase"/>
    <property type="match status" value="1"/>
</dbReference>
<dbReference type="Gene3D" id="3.40.50.2020">
    <property type="match status" value="1"/>
</dbReference>
<dbReference type="STRING" id="670386.D3B1H2"/>
<dbReference type="NCBIfam" id="NF001097">
    <property type="entry name" value="PRK00129.1"/>
    <property type="match status" value="1"/>
</dbReference>
<keyword evidence="8" id="KW-0547">Nucleotide-binding</keyword>
<dbReference type="AlphaFoldDB" id="D3B1H2"/>
<dbReference type="InParanoid" id="D3B1H2"/>
<evidence type="ECO:0000256" key="8">
    <source>
        <dbReference type="ARBA" id="ARBA00022741"/>
    </source>
</evidence>
<evidence type="ECO:0000256" key="6">
    <source>
        <dbReference type="ARBA" id="ARBA00022676"/>
    </source>
</evidence>
<evidence type="ECO:0000256" key="2">
    <source>
        <dbReference type="ARBA" id="ARBA00005180"/>
    </source>
</evidence>
<organism evidence="11 12">
    <name type="scientific">Heterostelium pallidum (strain ATCC 26659 / Pp 5 / PN500)</name>
    <name type="common">Cellular slime mold</name>
    <name type="synonym">Polysphondylium pallidum</name>
    <dbReference type="NCBI Taxonomy" id="670386"/>
    <lineage>
        <taxon>Eukaryota</taxon>
        <taxon>Amoebozoa</taxon>
        <taxon>Evosea</taxon>
        <taxon>Eumycetozoa</taxon>
        <taxon>Dictyostelia</taxon>
        <taxon>Acytosteliales</taxon>
        <taxon>Acytosteliaceae</taxon>
        <taxon>Heterostelium</taxon>
    </lineage>
</organism>
<keyword evidence="6 11" id="KW-0328">Glycosyltransferase</keyword>
<dbReference type="GO" id="GO:0004845">
    <property type="term" value="F:uracil phosphoribosyltransferase activity"/>
    <property type="evidence" value="ECO:0007669"/>
    <property type="project" value="UniProtKB-EC"/>
</dbReference>
<dbReference type="SUPFAM" id="SSF53271">
    <property type="entry name" value="PRTase-like"/>
    <property type="match status" value="1"/>
</dbReference>
<comment type="cofactor">
    <cofactor evidence="1">
        <name>Mg(2+)</name>
        <dbReference type="ChEBI" id="CHEBI:18420"/>
    </cofactor>
</comment>
<evidence type="ECO:0000259" key="10">
    <source>
        <dbReference type="Pfam" id="PF14681"/>
    </source>
</evidence>
<dbReference type="FunCoup" id="D3B1H2">
    <property type="interactions" value="66"/>
</dbReference>
<reference evidence="11 12" key="1">
    <citation type="journal article" date="2011" name="Genome Res.">
        <title>Phylogeny-wide analysis of social amoeba genomes highlights ancient origins for complex intercellular communication.</title>
        <authorList>
            <person name="Heidel A.J."/>
            <person name="Lawal H.M."/>
            <person name="Felder M."/>
            <person name="Schilde C."/>
            <person name="Helps N.R."/>
            <person name="Tunggal B."/>
            <person name="Rivero F."/>
            <person name="John U."/>
            <person name="Schleicher M."/>
            <person name="Eichinger L."/>
            <person name="Platzer M."/>
            <person name="Noegel A.A."/>
            <person name="Schaap P."/>
            <person name="Gloeckner G."/>
        </authorList>
    </citation>
    <scope>NUCLEOTIDE SEQUENCE [LARGE SCALE GENOMIC DNA]</scope>
    <source>
        <strain evidence="12">ATCC 26659 / Pp 5 / PN500</strain>
    </source>
</reference>
<evidence type="ECO:0000313" key="11">
    <source>
        <dbReference type="EMBL" id="EFA85146.1"/>
    </source>
</evidence>
<keyword evidence="9" id="KW-0342">GTP-binding</keyword>
<dbReference type="GO" id="GO:0005525">
    <property type="term" value="F:GTP binding"/>
    <property type="evidence" value="ECO:0007669"/>
    <property type="project" value="UniProtKB-KW"/>
</dbReference>
<comment type="caution">
    <text evidence="11">The sequence shown here is derived from an EMBL/GenBank/DDBJ whole genome shotgun (WGS) entry which is preliminary data.</text>
</comment>
<evidence type="ECO:0000256" key="5">
    <source>
        <dbReference type="ARBA" id="ARBA00022533"/>
    </source>
</evidence>
<evidence type="ECO:0000256" key="4">
    <source>
        <dbReference type="ARBA" id="ARBA00011894"/>
    </source>
</evidence>
<dbReference type="EC" id="2.4.2.9" evidence="4"/>
<name>D3B1H2_HETP5</name>
<protein>
    <recommendedName>
        <fullName evidence="4">uracil phosphoribosyltransferase</fullName>
        <ecNumber evidence="4">2.4.2.9</ecNumber>
    </recommendedName>
</protein>
<dbReference type="RefSeq" id="XP_020437255.1">
    <property type="nucleotide sequence ID" value="XM_020573138.1"/>
</dbReference>
<evidence type="ECO:0000313" key="12">
    <source>
        <dbReference type="Proteomes" id="UP000001396"/>
    </source>
</evidence>
<dbReference type="InterPro" id="IPR000836">
    <property type="entry name" value="PRTase_dom"/>
</dbReference>
<dbReference type="Proteomes" id="UP000001396">
    <property type="component" value="Unassembled WGS sequence"/>
</dbReference>
<dbReference type="GeneID" id="31357670"/>
<dbReference type="GO" id="GO:0008655">
    <property type="term" value="P:pyrimidine-containing compound salvage"/>
    <property type="evidence" value="ECO:0007669"/>
    <property type="project" value="UniProtKB-ARBA"/>
</dbReference>